<protein>
    <submittedName>
        <fullName evidence="2">Sporulation domain protein</fullName>
    </submittedName>
</protein>
<dbReference type="Pfam" id="PF05036">
    <property type="entry name" value="SPOR"/>
    <property type="match status" value="1"/>
</dbReference>
<keyword evidence="3" id="KW-1185">Reference proteome</keyword>
<dbReference type="GO" id="GO:0042834">
    <property type="term" value="F:peptidoglycan binding"/>
    <property type="evidence" value="ECO:0007669"/>
    <property type="project" value="InterPro"/>
</dbReference>
<dbReference type="EMBL" id="CP002028">
    <property type="protein sequence ID" value="ADG83391.1"/>
    <property type="molecule type" value="Genomic_DNA"/>
</dbReference>
<dbReference type="InterPro" id="IPR036680">
    <property type="entry name" value="SPOR-like_sf"/>
</dbReference>
<organism evidence="2 3">
    <name type="scientific">Thermincola potens (strain JR)</name>
    <dbReference type="NCBI Taxonomy" id="635013"/>
    <lineage>
        <taxon>Bacteria</taxon>
        <taxon>Bacillati</taxon>
        <taxon>Bacillota</taxon>
        <taxon>Clostridia</taxon>
        <taxon>Eubacteriales</taxon>
        <taxon>Thermincolaceae</taxon>
        <taxon>Thermincola</taxon>
    </lineage>
</organism>
<dbReference type="KEGG" id="tjr:TherJR_2554"/>
<feature type="domain" description="SPOR" evidence="1">
    <location>
        <begin position="71"/>
        <end position="135"/>
    </location>
</feature>
<evidence type="ECO:0000313" key="2">
    <source>
        <dbReference type="EMBL" id="ADG83391.1"/>
    </source>
</evidence>
<dbReference type="SUPFAM" id="SSF110997">
    <property type="entry name" value="Sporulation related repeat"/>
    <property type="match status" value="1"/>
</dbReference>
<reference evidence="2 3" key="1">
    <citation type="submission" date="2010-05" db="EMBL/GenBank/DDBJ databases">
        <title>Complete sequence of Thermincola sp. JR.</title>
        <authorList>
            <consortium name="US DOE Joint Genome Institute"/>
            <person name="Lucas S."/>
            <person name="Copeland A."/>
            <person name="Lapidus A."/>
            <person name="Cheng J.-F."/>
            <person name="Bruce D."/>
            <person name="Goodwin L."/>
            <person name="Pitluck S."/>
            <person name="Chertkov O."/>
            <person name="Detter J.C."/>
            <person name="Han C."/>
            <person name="Tapia R."/>
            <person name="Land M."/>
            <person name="Hauser L."/>
            <person name="Kyrpides N."/>
            <person name="Mikhailova N."/>
            <person name="Hazen T.C."/>
            <person name="Woyke T."/>
        </authorList>
    </citation>
    <scope>NUCLEOTIDE SEQUENCE [LARGE SCALE GENOMIC DNA]</scope>
    <source>
        <strain evidence="2 3">JR</strain>
    </source>
</reference>
<evidence type="ECO:0000259" key="1">
    <source>
        <dbReference type="Pfam" id="PF05036"/>
    </source>
</evidence>
<accession>D5XBG2</accession>
<dbReference type="InterPro" id="IPR007730">
    <property type="entry name" value="SPOR-like_dom"/>
</dbReference>
<proteinExistence type="predicted"/>
<sequence length="274" mass="30329" precursor="true">MRPNRKRLVAAMVIFFTVSALAIFFSAILGKAYLGILKSGGEKRTSQPPGSKAVVAEKRAGSVVLTPVPVFYLQGGVYSDLESARQAAGDFLSLGLDPFITEKAPYRLYIGFFGTREEAYKFKDYLKEKEVGAFVQANMLNATELSFPEEKAELVYKWAPFLEKCSLFIKSLGNSCSFGSFERADRQAIERALVPIMGELDSLIAELDKKMPESGEFGLAVNGLADSARLLKADMVKLQSQWNQDNYNQVAKGLIQFVQAYINCWDQLAVPDTT</sequence>
<dbReference type="AlphaFoldDB" id="D5XBG2"/>
<gene>
    <name evidence="2" type="ordered locus">TherJR_2554</name>
</gene>
<dbReference type="RefSeq" id="WP_013121385.1">
    <property type="nucleotide sequence ID" value="NC_014152.1"/>
</dbReference>
<dbReference type="HOGENOM" id="CLU_1015405_0_0_9"/>
<dbReference type="Gene3D" id="3.30.70.1070">
    <property type="entry name" value="Sporulation related repeat"/>
    <property type="match status" value="1"/>
</dbReference>
<dbReference type="Proteomes" id="UP000002377">
    <property type="component" value="Chromosome"/>
</dbReference>
<evidence type="ECO:0000313" key="3">
    <source>
        <dbReference type="Proteomes" id="UP000002377"/>
    </source>
</evidence>
<name>D5XBG2_THEPJ</name>
<dbReference type="STRING" id="635013.TherJR_2554"/>